<evidence type="ECO:0000256" key="3">
    <source>
        <dbReference type="ARBA" id="ARBA00022448"/>
    </source>
</evidence>
<dbReference type="PROSITE" id="PS51007">
    <property type="entry name" value="CYTC"/>
    <property type="match status" value="1"/>
</dbReference>
<dbReference type="SUPFAM" id="SSF46626">
    <property type="entry name" value="Cytochrome c"/>
    <property type="match status" value="1"/>
</dbReference>
<organism evidence="16">
    <name type="scientific">mine drainage metagenome</name>
    <dbReference type="NCBI Taxonomy" id="410659"/>
    <lineage>
        <taxon>unclassified sequences</taxon>
        <taxon>metagenomes</taxon>
        <taxon>ecological metagenomes</taxon>
    </lineage>
</organism>
<dbReference type="EMBL" id="MLJW01005390">
    <property type="protein sequence ID" value="OIQ68301.1"/>
    <property type="molecule type" value="Genomic_DNA"/>
</dbReference>
<keyword evidence="5" id="KW-0679">Respiratory chain</keyword>
<keyword evidence="12" id="KW-0496">Mitochondrion</keyword>
<evidence type="ECO:0000256" key="1">
    <source>
        <dbReference type="ARBA" id="ARBA00004273"/>
    </source>
</evidence>
<evidence type="ECO:0000256" key="5">
    <source>
        <dbReference type="ARBA" id="ARBA00022660"/>
    </source>
</evidence>
<dbReference type="GO" id="GO:0020037">
    <property type="term" value="F:heme binding"/>
    <property type="evidence" value="ECO:0007669"/>
    <property type="project" value="InterPro"/>
</dbReference>
<keyword evidence="11" id="KW-0408">Iron</keyword>
<protein>
    <submittedName>
        <fullName evidence="16">Cytochrome c1</fullName>
    </submittedName>
</protein>
<dbReference type="PANTHER" id="PTHR10266">
    <property type="entry name" value="CYTOCHROME C1"/>
    <property type="match status" value="1"/>
</dbReference>
<evidence type="ECO:0000256" key="14">
    <source>
        <dbReference type="SAM" id="Phobius"/>
    </source>
</evidence>
<keyword evidence="6 14" id="KW-0812">Transmembrane</keyword>
<keyword evidence="13 14" id="KW-0472">Membrane</keyword>
<evidence type="ECO:0000256" key="6">
    <source>
        <dbReference type="ARBA" id="ARBA00022692"/>
    </source>
</evidence>
<comment type="subcellular location">
    <subcellularLocation>
        <location evidence="1">Mitochondrion inner membrane</location>
    </subcellularLocation>
</comment>
<dbReference type="InterPro" id="IPR002326">
    <property type="entry name" value="Cyt_c1"/>
</dbReference>
<dbReference type="Pfam" id="PF02167">
    <property type="entry name" value="Cytochrom_C1"/>
    <property type="match status" value="1"/>
</dbReference>
<dbReference type="Gene3D" id="1.10.760.10">
    <property type="entry name" value="Cytochrome c-like domain"/>
    <property type="match status" value="1"/>
</dbReference>
<evidence type="ECO:0000256" key="11">
    <source>
        <dbReference type="ARBA" id="ARBA00023004"/>
    </source>
</evidence>
<keyword evidence="3" id="KW-0813">Transport</keyword>
<evidence type="ECO:0000256" key="2">
    <source>
        <dbReference type="ARBA" id="ARBA00006488"/>
    </source>
</evidence>
<dbReference type="GO" id="GO:0009055">
    <property type="term" value="F:electron transfer activity"/>
    <property type="evidence" value="ECO:0007669"/>
    <property type="project" value="InterPro"/>
</dbReference>
<reference evidence="16" key="1">
    <citation type="submission" date="2016-10" db="EMBL/GenBank/DDBJ databases">
        <title>Sequence of Gallionella enrichment culture.</title>
        <authorList>
            <person name="Poehlein A."/>
            <person name="Muehling M."/>
            <person name="Daniel R."/>
        </authorList>
    </citation>
    <scope>NUCLEOTIDE SEQUENCE</scope>
</reference>
<keyword evidence="4" id="KW-0349">Heme</keyword>
<evidence type="ECO:0000256" key="10">
    <source>
        <dbReference type="ARBA" id="ARBA00022989"/>
    </source>
</evidence>
<dbReference type="PRINTS" id="PR00603">
    <property type="entry name" value="CYTOCHROMEC1"/>
</dbReference>
<evidence type="ECO:0000256" key="9">
    <source>
        <dbReference type="ARBA" id="ARBA00022982"/>
    </source>
</evidence>
<keyword evidence="9" id="KW-0249">Electron transport</keyword>
<comment type="similarity">
    <text evidence="2">Belongs to the cytochrome c family.</text>
</comment>
<keyword evidence="10 14" id="KW-1133">Transmembrane helix</keyword>
<evidence type="ECO:0000259" key="15">
    <source>
        <dbReference type="PROSITE" id="PS51007"/>
    </source>
</evidence>
<comment type="caution">
    <text evidence="16">The sequence shown here is derived from an EMBL/GenBank/DDBJ whole genome shotgun (WGS) entry which is preliminary data.</text>
</comment>
<evidence type="ECO:0000256" key="7">
    <source>
        <dbReference type="ARBA" id="ARBA00022723"/>
    </source>
</evidence>
<keyword evidence="7" id="KW-0479">Metal-binding</keyword>
<feature type="transmembrane region" description="Helical" evidence="14">
    <location>
        <begin position="239"/>
        <end position="257"/>
    </location>
</feature>
<gene>
    <name evidence="16" type="primary">petC_13</name>
    <name evidence="16" type="ORF">GALL_501080</name>
</gene>
<keyword evidence="8" id="KW-0999">Mitochondrion inner membrane</keyword>
<dbReference type="PANTHER" id="PTHR10266:SF3">
    <property type="entry name" value="CYTOCHROME C1, HEME PROTEIN, MITOCHONDRIAL"/>
    <property type="match status" value="1"/>
</dbReference>
<feature type="domain" description="Cytochrome c" evidence="15">
    <location>
        <begin position="46"/>
        <end position="229"/>
    </location>
</feature>
<dbReference type="AlphaFoldDB" id="A0A1J5PXF0"/>
<dbReference type="GO" id="GO:0005743">
    <property type="term" value="C:mitochondrial inner membrane"/>
    <property type="evidence" value="ECO:0007669"/>
    <property type="project" value="UniProtKB-SubCell"/>
</dbReference>
<dbReference type="GO" id="GO:0006122">
    <property type="term" value="P:mitochondrial electron transport, ubiquinol to cytochrome c"/>
    <property type="evidence" value="ECO:0007669"/>
    <property type="project" value="TreeGrafter"/>
</dbReference>
<dbReference type="InterPro" id="IPR021157">
    <property type="entry name" value="Cyt_c1_TM_anchor_C"/>
</dbReference>
<dbReference type="InterPro" id="IPR009056">
    <property type="entry name" value="Cyt_c-like_dom"/>
</dbReference>
<evidence type="ECO:0000313" key="16">
    <source>
        <dbReference type="EMBL" id="OIQ68301.1"/>
    </source>
</evidence>
<evidence type="ECO:0000256" key="8">
    <source>
        <dbReference type="ARBA" id="ARBA00022792"/>
    </source>
</evidence>
<accession>A0A1J5PXF0</accession>
<dbReference type="GO" id="GO:0046872">
    <property type="term" value="F:metal ion binding"/>
    <property type="evidence" value="ECO:0007669"/>
    <property type="project" value="UniProtKB-KW"/>
</dbReference>
<name>A0A1J5PXF0_9ZZZZ</name>
<evidence type="ECO:0000256" key="4">
    <source>
        <dbReference type="ARBA" id="ARBA00022617"/>
    </source>
</evidence>
<evidence type="ECO:0000256" key="13">
    <source>
        <dbReference type="ARBA" id="ARBA00023136"/>
    </source>
</evidence>
<dbReference type="InterPro" id="IPR036909">
    <property type="entry name" value="Cyt_c-like_dom_sf"/>
</dbReference>
<evidence type="ECO:0000256" key="12">
    <source>
        <dbReference type="ARBA" id="ARBA00023128"/>
    </source>
</evidence>
<dbReference type="Gene3D" id="1.20.5.100">
    <property type="entry name" value="Cytochrome c1, transmembrane anchor, C-terminal"/>
    <property type="match status" value="1"/>
</dbReference>
<proteinExistence type="inferred from homology"/>
<sequence>MIRKLILTALATVAFTAGSSFAQEVDPVIKDVPFSFDGPFGTYDQHQLQRGLQVYTEVCSACHGMKLVAIRTLGDVGGPHLAADQVKAYAAAFPVNDTASNPQYNDASGKTRALTPNDNFPANNMMGAPDMSVLAKARAAFHGPYKLGINQLIHGIGGPQYIVAILEGYTGKTKDVAGNTVYENDIFPGGWIQMPNTVLSDGQVTFADGAPNDKLSEAKDVAAFLMWAAEPTLDQRHRIGFQVMIFLIVLSGLLYYTKKKVWSDVH</sequence>
<dbReference type="SUPFAM" id="SSF81496">
    <property type="entry name" value="Cytochrome c1 subunit of cytochrome bc1 complex (Ubiquinol-cytochrome c reductase), transmembrane anchor"/>
    <property type="match status" value="1"/>
</dbReference>